<dbReference type="STRING" id="545694.TREPR_2743"/>
<dbReference type="OrthoDB" id="359943at2"/>
<reference evidence="3" key="1">
    <citation type="submission" date="2009-12" db="EMBL/GenBank/DDBJ databases">
        <title>Complete sequence of Treponema primitia strain ZAS-2.</title>
        <authorList>
            <person name="Tetu S.G."/>
            <person name="Matson E."/>
            <person name="Ren Q."/>
            <person name="Seshadri R."/>
            <person name="Elbourne L."/>
            <person name="Hassan K.A."/>
            <person name="Durkin A."/>
            <person name="Radune D."/>
            <person name="Mohamoud Y."/>
            <person name="Shay R."/>
            <person name="Jin S."/>
            <person name="Zhang X."/>
            <person name="Lucey K."/>
            <person name="Ballor N.R."/>
            <person name="Ottesen E."/>
            <person name="Rosenthal R."/>
            <person name="Allen A."/>
            <person name="Leadbetter J.R."/>
            <person name="Paulsen I.T."/>
        </authorList>
    </citation>
    <scope>NUCLEOTIDE SEQUENCE [LARGE SCALE GENOMIC DNA]</scope>
    <source>
        <strain evidence="3">ATCC BAA-887 / DSM 12427 / ZAS-2</strain>
    </source>
</reference>
<dbReference type="RefSeq" id="WP_015707486.1">
    <property type="nucleotide sequence ID" value="NC_015578.1"/>
</dbReference>
<reference evidence="2 3" key="2">
    <citation type="journal article" date="2011" name="ISME J.">
        <title>RNA-seq reveals cooperative metabolic interactions between two termite-gut spirochete species in co-culture.</title>
        <authorList>
            <person name="Rosenthal A.Z."/>
            <person name="Matson E.G."/>
            <person name="Eldar A."/>
            <person name="Leadbetter J.R."/>
        </authorList>
    </citation>
    <scope>NUCLEOTIDE SEQUENCE [LARGE SCALE GENOMIC DNA]</scope>
    <source>
        <strain evidence="3">ATCC BAA-887 / DSM 12427 / ZAS-2</strain>
    </source>
</reference>
<evidence type="ECO:0000313" key="3">
    <source>
        <dbReference type="Proteomes" id="UP000009223"/>
    </source>
</evidence>
<dbReference type="AlphaFoldDB" id="F5YQJ3"/>
<organism evidence="2 3">
    <name type="scientific">Treponema primitia (strain ATCC BAA-887 / DSM 12427 / ZAS-2)</name>
    <dbReference type="NCBI Taxonomy" id="545694"/>
    <lineage>
        <taxon>Bacteria</taxon>
        <taxon>Pseudomonadati</taxon>
        <taxon>Spirochaetota</taxon>
        <taxon>Spirochaetia</taxon>
        <taxon>Spirochaetales</taxon>
        <taxon>Treponemataceae</taxon>
        <taxon>Treponema</taxon>
    </lineage>
</organism>
<keyword evidence="3" id="KW-1185">Reference proteome</keyword>
<sequence length="214" mass="24126">MKKMAFLLLMAGLALSLYAQSKIPEYRFASGSWKFTGDRLYQSDSRARLAKVNFRVPQSGAMEYEFNIRYEGGAEDGHGGFGVHVFSDTSYNGASWGCGRSYLLWLNYDEHPISRDIPAGLSAQIYRSYTNSRMDLIQSISLKDYEQYLTAENLGQPVSFRVEVYGNTGDIRIYDPTGRASYYEFKVNPRDIPLKGDWVALRTNGLLASFALGL</sequence>
<dbReference type="HOGENOM" id="CLU_1165254_0_0_12"/>
<proteinExistence type="predicted"/>
<dbReference type="KEGG" id="tpi:TREPR_2743"/>
<evidence type="ECO:0000313" key="2">
    <source>
        <dbReference type="EMBL" id="AEF85446.1"/>
    </source>
</evidence>
<name>F5YQJ3_TREPZ</name>
<dbReference type="Proteomes" id="UP000009223">
    <property type="component" value="Chromosome"/>
</dbReference>
<protein>
    <submittedName>
        <fullName evidence="2">Uncharacterized protein</fullName>
    </submittedName>
</protein>
<keyword evidence="1" id="KW-0732">Signal</keyword>
<dbReference type="eggNOG" id="ENOG50341KP">
    <property type="taxonomic scope" value="Bacteria"/>
</dbReference>
<accession>F5YQJ3</accession>
<dbReference type="EMBL" id="CP001843">
    <property type="protein sequence ID" value="AEF85446.1"/>
    <property type="molecule type" value="Genomic_DNA"/>
</dbReference>
<feature type="signal peptide" evidence="1">
    <location>
        <begin position="1"/>
        <end position="19"/>
    </location>
</feature>
<evidence type="ECO:0000256" key="1">
    <source>
        <dbReference type="SAM" id="SignalP"/>
    </source>
</evidence>
<gene>
    <name evidence="2" type="ordered locus">TREPR_2743</name>
</gene>
<feature type="chain" id="PRO_5005347302" evidence="1">
    <location>
        <begin position="20"/>
        <end position="214"/>
    </location>
</feature>